<organism evidence="1 2">
    <name type="scientific">Oikopleura dioica</name>
    <name type="common">Tunicate</name>
    <dbReference type="NCBI Taxonomy" id="34765"/>
    <lineage>
        <taxon>Eukaryota</taxon>
        <taxon>Metazoa</taxon>
        <taxon>Chordata</taxon>
        <taxon>Tunicata</taxon>
        <taxon>Appendicularia</taxon>
        <taxon>Copelata</taxon>
        <taxon>Oikopleuridae</taxon>
        <taxon>Oikopleura</taxon>
    </lineage>
</organism>
<dbReference type="Proteomes" id="UP001158576">
    <property type="component" value="Chromosome 2"/>
</dbReference>
<evidence type="ECO:0000313" key="1">
    <source>
        <dbReference type="EMBL" id="CAG5113426.1"/>
    </source>
</evidence>
<protein>
    <submittedName>
        <fullName evidence="1">Oidioi.mRNA.OKI2018_I69.chr2.g7537.t1.cds</fullName>
    </submittedName>
</protein>
<dbReference type="EMBL" id="OU015567">
    <property type="protein sequence ID" value="CAG5113426.1"/>
    <property type="molecule type" value="Genomic_DNA"/>
</dbReference>
<gene>
    <name evidence="1" type="ORF">OKIOD_LOCUS16302</name>
</gene>
<keyword evidence="2" id="KW-1185">Reference proteome</keyword>
<name>A0ABN7TFE5_OIKDI</name>
<reference evidence="1 2" key="1">
    <citation type="submission" date="2021-04" db="EMBL/GenBank/DDBJ databases">
        <authorList>
            <person name="Bliznina A."/>
        </authorList>
    </citation>
    <scope>NUCLEOTIDE SEQUENCE [LARGE SCALE GENOMIC DNA]</scope>
</reference>
<evidence type="ECO:0000313" key="2">
    <source>
        <dbReference type="Proteomes" id="UP001158576"/>
    </source>
</evidence>
<sequence>MYIKCLEMVKMNERVRVAFPGIAKLCNLVIASRIRDQQKSEFENTIDEIVKEKHVGKIGFLGHFLK</sequence>
<proteinExistence type="predicted"/>
<accession>A0ABN7TFE5</accession>